<protein>
    <submittedName>
        <fullName evidence="1">Uncharacterized protein</fullName>
    </submittedName>
</protein>
<proteinExistence type="predicted"/>
<sequence>MSEQEYDCAECGAKVSLVVFTCGVCRRKLCHPCYVACHRGQDQRGAGP</sequence>
<name>A0A0F9G2T6_9ZZZZ</name>
<reference evidence="1" key="1">
    <citation type="journal article" date="2015" name="Nature">
        <title>Complex archaea that bridge the gap between prokaryotes and eukaryotes.</title>
        <authorList>
            <person name="Spang A."/>
            <person name="Saw J.H."/>
            <person name="Jorgensen S.L."/>
            <person name="Zaremba-Niedzwiedzka K."/>
            <person name="Martijn J."/>
            <person name="Lind A.E."/>
            <person name="van Eijk R."/>
            <person name="Schleper C."/>
            <person name="Guy L."/>
            <person name="Ettema T.J."/>
        </authorList>
    </citation>
    <scope>NUCLEOTIDE SEQUENCE</scope>
</reference>
<dbReference type="AlphaFoldDB" id="A0A0F9G2T6"/>
<evidence type="ECO:0000313" key="1">
    <source>
        <dbReference type="EMBL" id="KKL93019.1"/>
    </source>
</evidence>
<organism evidence="1">
    <name type="scientific">marine sediment metagenome</name>
    <dbReference type="NCBI Taxonomy" id="412755"/>
    <lineage>
        <taxon>unclassified sequences</taxon>
        <taxon>metagenomes</taxon>
        <taxon>ecological metagenomes</taxon>
    </lineage>
</organism>
<comment type="caution">
    <text evidence="1">The sequence shown here is derived from an EMBL/GenBank/DDBJ whole genome shotgun (WGS) entry which is preliminary data.</text>
</comment>
<dbReference type="EMBL" id="LAZR01019307">
    <property type="protein sequence ID" value="KKL93019.1"/>
    <property type="molecule type" value="Genomic_DNA"/>
</dbReference>
<accession>A0A0F9G2T6</accession>
<gene>
    <name evidence="1" type="ORF">LCGC14_1878860</name>
</gene>